<gene>
    <name evidence="5" type="primary">hrcA</name>
    <name evidence="7" type="ORF">A2557_04280</name>
</gene>
<comment type="function">
    <text evidence="5">Negative regulator of class I heat shock genes (grpE-dnaK-dnaJ and groELS operons). Prevents heat-shock induction of these operons.</text>
</comment>
<comment type="caution">
    <text evidence="7">The sequence shown here is derived from an EMBL/GenBank/DDBJ whole genome shotgun (WGS) entry which is preliminary data.</text>
</comment>
<dbReference type="Proteomes" id="UP000177583">
    <property type="component" value="Unassembled WGS sequence"/>
</dbReference>
<dbReference type="PANTHER" id="PTHR34824:SF1">
    <property type="entry name" value="HEAT-INDUCIBLE TRANSCRIPTION REPRESSOR HRCA"/>
    <property type="match status" value="1"/>
</dbReference>
<keyword evidence="2 5" id="KW-0805">Transcription regulation</keyword>
<dbReference type="InterPro" id="IPR036390">
    <property type="entry name" value="WH_DNA-bd_sf"/>
</dbReference>
<dbReference type="AlphaFoldDB" id="A0A1F6GPN3"/>
<evidence type="ECO:0000256" key="3">
    <source>
        <dbReference type="ARBA" id="ARBA00023016"/>
    </source>
</evidence>
<dbReference type="Gene3D" id="1.10.10.10">
    <property type="entry name" value="Winged helix-like DNA-binding domain superfamily/Winged helix DNA-binding domain"/>
    <property type="match status" value="1"/>
</dbReference>
<dbReference type="NCBIfam" id="TIGR00331">
    <property type="entry name" value="hrcA"/>
    <property type="match status" value="1"/>
</dbReference>
<organism evidence="7 8">
    <name type="scientific">Candidatus Lambdaproteobacteria bacterium RIFOXYD2_FULL_56_26</name>
    <dbReference type="NCBI Taxonomy" id="1817773"/>
    <lineage>
        <taxon>Bacteria</taxon>
        <taxon>Pseudomonadati</taxon>
        <taxon>Pseudomonadota</taxon>
        <taxon>Candidatus Lambdaproteobacteria</taxon>
    </lineage>
</organism>
<evidence type="ECO:0000256" key="5">
    <source>
        <dbReference type="HAMAP-Rule" id="MF_00081"/>
    </source>
</evidence>
<dbReference type="SUPFAM" id="SSF55781">
    <property type="entry name" value="GAF domain-like"/>
    <property type="match status" value="1"/>
</dbReference>
<keyword evidence="4 5" id="KW-0804">Transcription</keyword>
<dbReference type="EMBL" id="MFNF01000050">
    <property type="protein sequence ID" value="OGH00069.1"/>
    <property type="molecule type" value="Genomic_DNA"/>
</dbReference>
<dbReference type="SUPFAM" id="SSF46785">
    <property type="entry name" value="Winged helix' DNA-binding domain"/>
    <property type="match status" value="1"/>
</dbReference>
<name>A0A1F6GPN3_9PROT</name>
<dbReference type="PIRSF" id="PIRSF005485">
    <property type="entry name" value="HrcA"/>
    <property type="match status" value="1"/>
</dbReference>
<dbReference type="InterPro" id="IPR029016">
    <property type="entry name" value="GAF-like_dom_sf"/>
</dbReference>
<evidence type="ECO:0000259" key="6">
    <source>
        <dbReference type="Pfam" id="PF01628"/>
    </source>
</evidence>
<evidence type="ECO:0000256" key="2">
    <source>
        <dbReference type="ARBA" id="ARBA00023015"/>
    </source>
</evidence>
<proteinExistence type="inferred from homology"/>
<dbReference type="GO" id="GO:0045892">
    <property type="term" value="P:negative regulation of DNA-templated transcription"/>
    <property type="evidence" value="ECO:0007669"/>
    <property type="project" value="UniProtKB-UniRule"/>
</dbReference>
<evidence type="ECO:0000313" key="8">
    <source>
        <dbReference type="Proteomes" id="UP000177583"/>
    </source>
</evidence>
<dbReference type="InterPro" id="IPR036388">
    <property type="entry name" value="WH-like_DNA-bd_sf"/>
</dbReference>
<protein>
    <recommendedName>
        <fullName evidence="5">Heat-inducible transcription repressor HrcA</fullName>
    </recommendedName>
</protein>
<dbReference type="InterPro" id="IPR023120">
    <property type="entry name" value="WHTH_transcript_rep_HrcA_IDD"/>
</dbReference>
<dbReference type="InterPro" id="IPR021153">
    <property type="entry name" value="HrcA_C"/>
</dbReference>
<keyword evidence="3 5" id="KW-0346">Stress response</keyword>
<dbReference type="Pfam" id="PF01628">
    <property type="entry name" value="HrcA"/>
    <property type="match status" value="1"/>
</dbReference>
<dbReference type="Gene3D" id="3.30.390.60">
    <property type="entry name" value="Heat-inducible transcription repressor hrca homolog, domain 3"/>
    <property type="match status" value="1"/>
</dbReference>
<dbReference type="Gene3D" id="3.30.450.40">
    <property type="match status" value="1"/>
</dbReference>
<dbReference type="PANTHER" id="PTHR34824">
    <property type="entry name" value="HEAT-INDUCIBLE TRANSCRIPTION REPRESSOR HRCA"/>
    <property type="match status" value="1"/>
</dbReference>
<sequence>MESRSEQILNTIIDHYIQTAEPVGSRSISKKLPVSLSAATIRNVMSDLTDSGFLSQPHTSAGRVPTDLAYRHYVDRLQANPTPELVDLEAEEEQFAELAKRCPRLEDLLQETANELTQATHCVGMLLPPRSGPSRLKKVELLGISQTQVLVILVTQTGMVKNRILPLKECPPQEDLDKIAGILCGQFAGQSIEEIHLNFLERLTDDAKELSAQAIRIGKKALEIEAAGEVYVSGSANLCEYPEFFDHHSLYKVYRQFENKEALASMFEALTKTEGLHVQIGGENRAFGLESCSVLASTYGTQGALLGGIALVGPTRIDYPKVIEAIGRSSRKLSYAVNHFLIEGR</sequence>
<evidence type="ECO:0000256" key="4">
    <source>
        <dbReference type="ARBA" id="ARBA00023163"/>
    </source>
</evidence>
<dbReference type="GO" id="GO:0003677">
    <property type="term" value="F:DNA binding"/>
    <property type="evidence" value="ECO:0007669"/>
    <property type="project" value="InterPro"/>
</dbReference>
<reference evidence="7 8" key="1">
    <citation type="journal article" date="2016" name="Nat. Commun.">
        <title>Thousands of microbial genomes shed light on interconnected biogeochemical processes in an aquifer system.</title>
        <authorList>
            <person name="Anantharaman K."/>
            <person name="Brown C.T."/>
            <person name="Hug L.A."/>
            <person name="Sharon I."/>
            <person name="Castelle C.J."/>
            <person name="Probst A.J."/>
            <person name="Thomas B.C."/>
            <person name="Singh A."/>
            <person name="Wilkins M.J."/>
            <person name="Karaoz U."/>
            <person name="Brodie E.L."/>
            <person name="Williams K.H."/>
            <person name="Hubbard S.S."/>
            <person name="Banfield J.F."/>
        </authorList>
    </citation>
    <scope>NUCLEOTIDE SEQUENCE [LARGE SCALE GENOMIC DNA]</scope>
</reference>
<evidence type="ECO:0000313" key="7">
    <source>
        <dbReference type="EMBL" id="OGH00069.1"/>
    </source>
</evidence>
<feature type="domain" description="Heat-inducible transcription repressor HrcA C-terminal" evidence="6">
    <location>
        <begin position="106"/>
        <end position="323"/>
    </location>
</feature>
<comment type="similarity">
    <text evidence="5">Belongs to the HrcA family.</text>
</comment>
<accession>A0A1F6GPN3</accession>
<dbReference type="InterPro" id="IPR002571">
    <property type="entry name" value="HrcA"/>
</dbReference>
<dbReference type="HAMAP" id="MF_00081">
    <property type="entry name" value="HrcA"/>
    <property type="match status" value="1"/>
</dbReference>
<keyword evidence="1 5" id="KW-0678">Repressor</keyword>
<evidence type="ECO:0000256" key="1">
    <source>
        <dbReference type="ARBA" id="ARBA00022491"/>
    </source>
</evidence>